<organism evidence="2 3">
    <name type="scientific">Methyloceanibacter superfactus</name>
    <dbReference type="NCBI Taxonomy" id="1774969"/>
    <lineage>
        <taxon>Bacteria</taxon>
        <taxon>Pseudomonadati</taxon>
        <taxon>Pseudomonadota</taxon>
        <taxon>Alphaproteobacteria</taxon>
        <taxon>Hyphomicrobiales</taxon>
        <taxon>Hyphomicrobiaceae</taxon>
        <taxon>Methyloceanibacter</taxon>
    </lineage>
</organism>
<dbReference type="OrthoDB" id="8452571at2"/>
<dbReference type="RefSeq" id="WP_069442784.1">
    <property type="nucleotide sequence ID" value="NZ_LPWF01000035.1"/>
</dbReference>
<comment type="caution">
    <text evidence="2">The sequence shown here is derived from an EMBL/GenBank/DDBJ whole genome shotgun (WGS) entry which is preliminary data.</text>
</comment>
<evidence type="ECO:0000313" key="3">
    <source>
        <dbReference type="Proteomes" id="UP000094472"/>
    </source>
</evidence>
<dbReference type="AlphaFoldDB" id="A0A1E3VMT6"/>
<dbReference type="EMBL" id="LPWF01000035">
    <property type="protein sequence ID" value="ODR94845.1"/>
    <property type="molecule type" value="Genomic_DNA"/>
</dbReference>
<gene>
    <name evidence="2" type="ORF">AUC69_03305</name>
</gene>
<dbReference type="Proteomes" id="UP000094472">
    <property type="component" value="Unassembled WGS sequence"/>
</dbReference>
<protein>
    <submittedName>
        <fullName evidence="2">Uncharacterized protein</fullName>
    </submittedName>
</protein>
<proteinExistence type="predicted"/>
<reference evidence="2 3" key="1">
    <citation type="journal article" date="2016" name="Environ. Microbiol.">
        <title>New Methyloceanibacter diversity from North Sea sediments includes methanotroph containing solely the soluble methane monooxygenase.</title>
        <authorList>
            <person name="Vekeman B."/>
            <person name="Kerckhof F.M."/>
            <person name="Cremers G."/>
            <person name="de Vos P."/>
            <person name="Vandamme P."/>
            <person name="Boon N."/>
            <person name="Op den Camp H.J."/>
            <person name="Heylen K."/>
        </authorList>
    </citation>
    <scope>NUCLEOTIDE SEQUENCE [LARGE SCALE GENOMIC DNA]</scope>
    <source>
        <strain evidence="2 3">R-67175</strain>
    </source>
</reference>
<evidence type="ECO:0000313" key="2">
    <source>
        <dbReference type="EMBL" id="ODR94845.1"/>
    </source>
</evidence>
<feature type="region of interest" description="Disordered" evidence="1">
    <location>
        <begin position="61"/>
        <end position="80"/>
    </location>
</feature>
<name>A0A1E3VMT6_9HYPH</name>
<accession>A0A1E3VMT6</accession>
<keyword evidence="3" id="KW-1185">Reference proteome</keyword>
<evidence type="ECO:0000256" key="1">
    <source>
        <dbReference type="SAM" id="MobiDB-lite"/>
    </source>
</evidence>
<sequence length="80" mass="8446">MRNKGAKTIDERPGYEAIAEDGRGKLNHLVDLVANGDRVYMLVSAGPKGHAKSDGAERFRDSFRLLGGPPPPGAASASVE</sequence>